<keyword evidence="2" id="KW-1277">Toxin-antitoxin system</keyword>
<evidence type="ECO:0000256" key="1">
    <source>
        <dbReference type="ARBA" id="ARBA00006226"/>
    </source>
</evidence>
<accession>A0A6N7VD35</accession>
<comment type="caution">
    <text evidence="3">The sequence shown here is derived from an EMBL/GenBank/DDBJ whole genome shotgun (WGS) entry which is preliminary data.</text>
</comment>
<dbReference type="InterPro" id="IPR035093">
    <property type="entry name" value="RelE/ParE_toxin_dom_sf"/>
</dbReference>
<dbReference type="SUPFAM" id="SSF143011">
    <property type="entry name" value="RelE-like"/>
    <property type="match status" value="1"/>
</dbReference>
<proteinExistence type="inferred from homology"/>
<gene>
    <name evidence="3" type="ORF">FYJ26_02880</name>
</gene>
<dbReference type="RefSeq" id="WP_326831228.1">
    <property type="nucleotide sequence ID" value="NZ_VULQ01000002.1"/>
</dbReference>
<evidence type="ECO:0000256" key="2">
    <source>
        <dbReference type="ARBA" id="ARBA00022649"/>
    </source>
</evidence>
<comment type="similarity">
    <text evidence="1">Belongs to the RelE toxin family.</text>
</comment>
<evidence type="ECO:0000313" key="4">
    <source>
        <dbReference type="Proteomes" id="UP000441925"/>
    </source>
</evidence>
<dbReference type="Gene3D" id="3.30.2310.20">
    <property type="entry name" value="RelE-like"/>
    <property type="match status" value="1"/>
</dbReference>
<protein>
    <submittedName>
        <fullName evidence="3">Type II toxin-antitoxin system RelE/ParE family toxin</fullName>
    </submittedName>
</protein>
<name>A0A6N7VD35_9FIRM</name>
<dbReference type="AlphaFoldDB" id="A0A6N7VD35"/>
<organism evidence="3 4">
    <name type="scientific">Anaerococcus porci</name>
    <dbReference type="NCBI Taxonomy" id="2652269"/>
    <lineage>
        <taxon>Bacteria</taxon>
        <taxon>Bacillati</taxon>
        <taxon>Bacillota</taxon>
        <taxon>Tissierellia</taxon>
        <taxon>Tissierellales</taxon>
        <taxon>Peptoniphilaceae</taxon>
        <taxon>Anaerococcus</taxon>
    </lineage>
</organism>
<evidence type="ECO:0000313" key="3">
    <source>
        <dbReference type="EMBL" id="MSS77370.1"/>
    </source>
</evidence>
<reference evidence="3 4" key="1">
    <citation type="submission" date="2019-08" db="EMBL/GenBank/DDBJ databases">
        <title>In-depth cultivation of the pig gut microbiome towards novel bacterial diversity and tailored functional studies.</title>
        <authorList>
            <person name="Wylensek D."/>
            <person name="Hitch T.C.A."/>
            <person name="Clavel T."/>
        </authorList>
    </citation>
    <scope>NUCLEOTIDE SEQUENCE [LARGE SCALE GENOMIC DNA]</scope>
    <source>
        <strain evidence="3 4">WCA-380-WT-2B</strain>
    </source>
</reference>
<dbReference type="NCBIfam" id="TIGR02385">
    <property type="entry name" value="RelE_StbE"/>
    <property type="match status" value="1"/>
</dbReference>
<dbReference type="Proteomes" id="UP000441925">
    <property type="component" value="Unassembled WGS sequence"/>
</dbReference>
<dbReference type="InterPro" id="IPR007712">
    <property type="entry name" value="RelE/ParE_toxin"/>
</dbReference>
<dbReference type="EMBL" id="VULQ01000002">
    <property type="protein sequence ID" value="MSS77370.1"/>
    <property type="molecule type" value="Genomic_DNA"/>
</dbReference>
<dbReference type="PANTHER" id="PTHR35601">
    <property type="entry name" value="TOXIN RELE"/>
    <property type="match status" value="1"/>
</dbReference>
<keyword evidence="4" id="KW-1185">Reference proteome</keyword>
<dbReference type="PANTHER" id="PTHR35601:SF1">
    <property type="entry name" value="TOXIN RELE"/>
    <property type="match status" value="1"/>
</dbReference>
<sequence>MYKVEILESVYKKLSKMDKQTVRVIKNWVIKNLVNIKDPRTKGKALKGNLKGIWRYRAGDYRIFAKIEDDKMIIFIIDLGHRREVYK</sequence>
<dbReference type="Pfam" id="PF05016">
    <property type="entry name" value="ParE_toxin"/>
    <property type="match status" value="1"/>
</dbReference>